<reference evidence="2" key="1">
    <citation type="journal article" date="2015" name="Nature">
        <title>Complex archaea that bridge the gap between prokaryotes and eukaryotes.</title>
        <authorList>
            <person name="Spang A."/>
            <person name="Saw J.H."/>
            <person name="Jorgensen S.L."/>
            <person name="Zaremba-Niedzwiedzka K."/>
            <person name="Martijn J."/>
            <person name="Lind A.E."/>
            <person name="van Eijk R."/>
            <person name="Schleper C."/>
            <person name="Guy L."/>
            <person name="Ettema T.J."/>
        </authorList>
    </citation>
    <scope>NUCLEOTIDE SEQUENCE</scope>
</reference>
<keyword evidence="1" id="KW-0812">Transmembrane</keyword>
<protein>
    <submittedName>
        <fullName evidence="2">Uncharacterized protein</fullName>
    </submittedName>
</protein>
<name>A0A0F9JLR4_9ZZZZ</name>
<proteinExistence type="predicted"/>
<evidence type="ECO:0000256" key="1">
    <source>
        <dbReference type="SAM" id="Phobius"/>
    </source>
</evidence>
<keyword evidence="1" id="KW-0472">Membrane</keyword>
<dbReference type="EMBL" id="LAZR01017568">
    <property type="protein sequence ID" value="KKL99872.1"/>
    <property type="molecule type" value="Genomic_DNA"/>
</dbReference>
<organism evidence="2">
    <name type="scientific">marine sediment metagenome</name>
    <dbReference type="NCBI Taxonomy" id="412755"/>
    <lineage>
        <taxon>unclassified sequences</taxon>
        <taxon>metagenomes</taxon>
        <taxon>ecological metagenomes</taxon>
    </lineage>
</organism>
<accession>A0A0F9JLR4</accession>
<keyword evidence="1" id="KW-1133">Transmembrane helix</keyword>
<feature type="non-terminal residue" evidence="2">
    <location>
        <position position="69"/>
    </location>
</feature>
<feature type="transmembrane region" description="Helical" evidence="1">
    <location>
        <begin position="30"/>
        <end position="47"/>
    </location>
</feature>
<feature type="transmembrane region" description="Helical" evidence="1">
    <location>
        <begin position="7"/>
        <end position="24"/>
    </location>
</feature>
<dbReference type="AlphaFoldDB" id="A0A0F9JLR4"/>
<comment type="caution">
    <text evidence="2">The sequence shown here is derived from an EMBL/GenBank/DDBJ whole genome shotgun (WGS) entry which is preliminary data.</text>
</comment>
<evidence type="ECO:0000313" key="2">
    <source>
        <dbReference type="EMBL" id="KKL99872.1"/>
    </source>
</evidence>
<sequence length="69" mass="7810">MNYISKLILLSLIWTGFIFSSGALIYVFPLLVILCIIFGLVCTFWIGHKNWKVSLTTLIIPVWGAVTLH</sequence>
<gene>
    <name evidence="2" type="ORF">LCGC14_1810050</name>
</gene>